<evidence type="ECO:0000259" key="7">
    <source>
        <dbReference type="PROSITE" id="PS50862"/>
    </source>
</evidence>
<dbReference type="WBParaSite" id="SBAD_0000759901-mRNA-1">
    <property type="protein sequence ID" value="SBAD_0000759901-mRNA-1"/>
    <property type="gene ID" value="SBAD_0000759901"/>
</dbReference>
<proteinExistence type="inferred from homology"/>
<dbReference type="NCBIfam" id="TIGR00459">
    <property type="entry name" value="aspS_bact"/>
    <property type="match status" value="1"/>
</dbReference>
<dbReference type="Gene3D" id="3.30.930.10">
    <property type="entry name" value="Bira Bifunctional Protein, Domain 2"/>
    <property type="match status" value="1"/>
</dbReference>
<dbReference type="InterPro" id="IPR004115">
    <property type="entry name" value="GAD-like_sf"/>
</dbReference>
<dbReference type="EMBL" id="UZAM01010529">
    <property type="protein sequence ID" value="VDP12716.1"/>
    <property type="molecule type" value="Genomic_DNA"/>
</dbReference>
<evidence type="ECO:0000313" key="9">
    <source>
        <dbReference type="Proteomes" id="UP000270296"/>
    </source>
</evidence>
<keyword evidence="6" id="KW-0030">Aminoacyl-tRNA synthetase</keyword>
<evidence type="ECO:0000256" key="3">
    <source>
        <dbReference type="ARBA" id="ARBA00022741"/>
    </source>
</evidence>
<keyword evidence="2" id="KW-0436">Ligase</keyword>
<reference evidence="8 9" key="2">
    <citation type="submission" date="2018-11" db="EMBL/GenBank/DDBJ databases">
        <authorList>
            <consortium name="Pathogen Informatics"/>
        </authorList>
    </citation>
    <scope>NUCLEOTIDE SEQUENCE [LARGE SCALE GENOMIC DNA]</scope>
</reference>
<dbReference type="AlphaFoldDB" id="A0A183IUM8"/>
<comment type="similarity">
    <text evidence="1">Belongs to the class-II aminoacyl-tRNA synthetase family. Type 1 subfamily.</text>
</comment>
<dbReference type="PRINTS" id="PR01042">
    <property type="entry name" value="TRNASYNTHASP"/>
</dbReference>
<evidence type="ECO:0000256" key="6">
    <source>
        <dbReference type="ARBA" id="ARBA00023146"/>
    </source>
</evidence>
<organism evidence="10">
    <name type="scientific">Soboliphyme baturini</name>
    <dbReference type="NCBI Taxonomy" id="241478"/>
    <lineage>
        <taxon>Eukaryota</taxon>
        <taxon>Metazoa</taxon>
        <taxon>Ecdysozoa</taxon>
        <taxon>Nematoda</taxon>
        <taxon>Enoplea</taxon>
        <taxon>Dorylaimia</taxon>
        <taxon>Dioctophymatida</taxon>
        <taxon>Dioctophymatoidea</taxon>
        <taxon>Soboliphymatidae</taxon>
        <taxon>Soboliphyme</taxon>
    </lineage>
</organism>
<dbReference type="GO" id="GO:0005524">
    <property type="term" value="F:ATP binding"/>
    <property type="evidence" value="ECO:0007669"/>
    <property type="project" value="UniProtKB-KW"/>
</dbReference>
<dbReference type="InterPro" id="IPR004524">
    <property type="entry name" value="Asp-tRNA-ligase_1"/>
</dbReference>
<evidence type="ECO:0000313" key="8">
    <source>
        <dbReference type="EMBL" id="VDP12716.1"/>
    </source>
</evidence>
<dbReference type="PANTHER" id="PTHR22594:SF5">
    <property type="entry name" value="ASPARTATE--TRNA LIGASE, MITOCHONDRIAL"/>
    <property type="match status" value="1"/>
</dbReference>
<evidence type="ECO:0000313" key="10">
    <source>
        <dbReference type="WBParaSite" id="SBAD_0000759901-mRNA-1"/>
    </source>
</evidence>
<protein>
    <submittedName>
        <fullName evidence="10">AA_TRNA_LIGASE_II domain-containing protein</fullName>
    </submittedName>
</protein>
<dbReference type="Pfam" id="PF00152">
    <property type="entry name" value="tRNA-synt_2"/>
    <property type="match status" value="1"/>
</dbReference>
<sequence length="414" mass="46896">RQTPGGAAEFVVPVSSEPGKFYTLPQSPQQFKQLLMIGGFDRYYQIARCYRDEGSKQDRQPEFTQVDLEMSFVDEEGVMQLVEELIIKSWPPEWDSEKPLLPFRRLTYADAMNQYGTDKPDTRFGWLLHDVSQCSDTPHVSIGCFVIPGIDGQSLVIPSSKMAEFRHLLTTYHSSFAAEFTVLPCTCEQSDSSLITTMEMRKIFDYLQLSGNSGMFVVSKAKDMKHVQQTLGYIRPKIADFLFEEGVKVRKHKFSFVWITDFPLFMAENNVWQSVHHPFTAPLEADVEKVYTDPGAVTGRHYDLVLNGVELGGGSIRIHDSRLQRYILHDVLHEDFSTMSHLLEALEYGAPPHGGFAIGLDRYILCLTNSASIRDVIAFPKSNTGRDPMSDAPAVLSAHTLDRFNIRVKDNKDH</sequence>
<keyword evidence="4" id="KW-0067">ATP-binding</keyword>
<dbReference type="PANTHER" id="PTHR22594">
    <property type="entry name" value="ASPARTYL/LYSYL-TRNA SYNTHETASE"/>
    <property type="match status" value="1"/>
</dbReference>
<name>A0A183IUM8_9BILA</name>
<keyword evidence="3" id="KW-0547">Nucleotide-binding</keyword>
<dbReference type="InterPro" id="IPR006195">
    <property type="entry name" value="aa-tRNA-synth_II"/>
</dbReference>
<keyword evidence="9" id="KW-1185">Reference proteome</keyword>
<evidence type="ECO:0000256" key="1">
    <source>
        <dbReference type="ARBA" id="ARBA00006303"/>
    </source>
</evidence>
<dbReference type="InterPro" id="IPR045864">
    <property type="entry name" value="aa-tRNA-synth_II/BPL/LPL"/>
</dbReference>
<dbReference type="InterPro" id="IPR004364">
    <property type="entry name" value="Aa-tRNA-synt_II"/>
</dbReference>
<reference evidence="10" key="1">
    <citation type="submission" date="2016-06" db="UniProtKB">
        <authorList>
            <consortium name="WormBaseParasite"/>
        </authorList>
    </citation>
    <scope>IDENTIFICATION</scope>
</reference>
<dbReference type="Gene3D" id="3.30.1360.30">
    <property type="entry name" value="GAD-like domain"/>
    <property type="match status" value="1"/>
</dbReference>
<feature type="domain" description="Aminoacyl-transfer RNA synthetases class-II family profile" evidence="7">
    <location>
        <begin position="42"/>
        <end position="380"/>
    </location>
</feature>
<evidence type="ECO:0000256" key="5">
    <source>
        <dbReference type="ARBA" id="ARBA00022917"/>
    </source>
</evidence>
<keyword evidence="5" id="KW-0648">Protein biosynthesis</keyword>
<dbReference type="GO" id="GO:0006422">
    <property type="term" value="P:aspartyl-tRNA aminoacylation"/>
    <property type="evidence" value="ECO:0007669"/>
    <property type="project" value="TreeGrafter"/>
</dbReference>
<dbReference type="Proteomes" id="UP000270296">
    <property type="component" value="Unassembled WGS sequence"/>
</dbReference>
<accession>A0A183IUM8</accession>
<dbReference type="InterPro" id="IPR002312">
    <property type="entry name" value="Asp/Asn-tRNA-synth_IIb"/>
</dbReference>
<gene>
    <name evidence="8" type="ORF">SBAD_LOCUS7325</name>
</gene>
<dbReference type="PROSITE" id="PS50862">
    <property type="entry name" value="AA_TRNA_LIGASE_II"/>
    <property type="match status" value="1"/>
</dbReference>
<dbReference type="OrthoDB" id="439710at2759"/>
<dbReference type="SUPFAM" id="SSF55681">
    <property type="entry name" value="Class II aaRS and biotin synthetases"/>
    <property type="match status" value="1"/>
</dbReference>
<dbReference type="GO" id="GO:0004815">
    <property type="term" value="F:aspartate-tRNA ligase activity"/>
    <property type="evidence" value="ECO:0007669"/>
    <property type="project" value="TreeGrafter"/>
</dbReference>
<evidence type="ECO:0000256" key="2">
    <source>
        <dbReference type="ARBA" id="ARBA00022598"/>
    </source>
</evidence>
<evidence type="ECO:0000256" key="4">
    <source>
        <dbReference type="ARBA" id="ARBA00022840"/>
    </source>
</evidence>
<dbReference type="GO" id="GO:0005739">
    <property type="term" value="C:mitochondrion"/>
    <property type="evidence" value="ECO:0007669"/>
    <property type="project" value="TreeGrafter"/>
</dbReference>